<protein>
    <submittedName>
        <fullName evidence="2">NifB/NifX family molybdenum-iron cluster-binding protein</fullName>
    </submittedName>
</protein>
<dbReference type="InterPro" id="IPR033913">
    <property type="entry name" value="MTH1175_dom"/>
</dbReference>
<dbReference type="SUPFAM" id="SSF53146">
    <property type="entry name" value="Nitrogenase accessory factor-like"/>
    <property type="match status" value="1"/>
</dbReference>
<dbReference type="CDD" id="cd00851">
    <property type="entry name" value="MTH1175"/>
    <property type="match status" value="1"/>
</dbReference>
<evidence type="ECO:0000313" key="3">
    <source>
        <dbReference type="Proteomes" id="UP000823877"/>
    </source>
</evidence>
<evidence type="ECO:0000313" key="2">
    <source>
        <dbReference type="EMBL" id="HJB75459.1"/>
    </source>
</evidence>
<feature type="domain" description="Dinitrogenase iron-molybdenum cofactor biosynthesis" evidence="1">
    <location>
        <begin position="11"/>
        <end position="97"/>
    </location>
</feature>
<dbReference type="Proteomes" id="UP000823877">
    <property type="component" value="Unassembled WGS sequence"/>
</dbReference>
<reference evidence="2" key="1">
    <citation type="journal article" date="2021" name="PeerJ">
        <title>Extensive microbial diversity within the chicken gut microbiome revealed by metagenomics and culture.</title>
        <authorList>
            <person name="Gilroy R."/>
            <person name="Ravi A."/>
            <person name="Getino M."/>
            <person name="Pursley I."/>
            <person name="Horton D.L."/>
            <person name="Alikhan N.F."/>
            <person name="Baker D."/>
            <person name="Gharbi K."/>
            <person name="Hall N."/>
            <person name="Watson M."/>
            <person name="Adriaenssens E.M."/>
            <person name="Foster-Nyarko E."/>
            <person name="Jarju S."/>
            <person name="Secka A."/>
            <person name="Antonio M."/>
            <person name="Oren A."/>
            <person name="Chaudhuri R.R."/>
            <person name="La Ragione R."/>
            <person name="Hildebrand F."/>
            <person name="Pallen M.J."/>
        </authorList>
    </citation>
    <scope>NUCLEOTIDE SEQUENCE</scope>
    <source>
        <strain evidence="2">CHK188-16595</strain>
    </source>
</reference>
<dbReference type="PANTHER" id="PTHR42983:SF1">
    <property type="entry name" value="IRON-MOLYBDENUM PROTEIN"/>
    <property type="match status" value="1"/>
</dbReference>
<dbReference type="Pfam" id="PF02579">
    <property type="entry name" value="Nitro_FeMo-Co"/>
    <property type="match status" value="1"/>
</dbReference>
<organism evidence="2 3">
    <name type="scientific">Candidatus Eubacterium faecale</name>
    <dbReference type="NCBI Taxonomy" id="2838568"/>
    <lineage>
        <taxon>Bacteria</taxon>
        <taxon>Bacillati</taxon>
        <taxon>Bacillota</taxon>
        <taxon>Clostridia</taxon>
        <taxon>Eubacteriales</taxon>
        <taxon>Eubacteriaceae</taxon>
        <taxon>Eubacterium</taxon>
    </lineage>
</organism>
<proteinExistence type="predicted"/>
<name>A0A9D2MJY9_9FIRM</name>
<evidence type="ECO:0000259" key="1">
    <source>
        <dbReference type="Pfam" id="PF02579"/>
    </source>
</evidence>
<gene>
    <name evidence="2" type="ORF">IAA37_07315</name>
</gene>
<dbReference type="InterPro" id="IPR003731">
    <property type="entry name" value="Di-Nase_FeMo-co_biosynth"/>
</dbReference>
<dbReference type="InterPro" id="IPR036105">
    <property type="entry name" value="DiNase_FeMo-co_biosyn_sf"/>
</dbReference>
<sequence length="133" mass="14162">MKIAVTYDESGNIFQHFGKTQQFKIFEMEDGKILNSEVVDTNGTGHGALAVFLKALRVKALICGGIGAGAQNALADAGIQLYGGVSGSADAAAQAFLKGELKYNPQIHCDHHNAEHNHEHHCAHEDCSGNSCK</sequence>
<dbReference type="EMBL" id="DWXN01000012">
    <property type="protein sequence ID" value="HJB75459.1"/>
    <property type="molecule type" value="Genomic_DNA"/>
</dbReference>
<accession>A0A9D2MJY9</accession>
<dbReference type="Gene3D" id="3.30.420.130">
    <property type="entry name" value="Dinitrogenase iron-molybdenum cofactor biosynthesis domain"/>
    <property type="match status" value="1"/>
</dbReference>
<dbReference type="PANTHER" id="PTHR42983">
    <property type="entry name" value="DINITROGENASE IRON-MOLYBDENUM COFACTOR PROTEIN-RELATED"/>
    <property type="match status" value="1"/>
</dbReference>
<comment type="caution">
    <text evidence="2">The sequence shown here is derived from an EMBL/GenBank/DDBJ whole genome shotgun (WGS) entry which is preliminary data.</text>
</comment>
<reference evidence="2" key="2">
    <citation type="submission" date="2021-04" db="EMBL/GenBank/DDBJ databases">
        <authorList>
            <person name="Gilroy R."/>
        </authorList>
    </citation>
    <scope>NUCLEOTIDE SEQUENCE</scope>
    <source>
        <strain evidence="2">CHK188-16595</strain>
    </source>
</reference>
<dbReference type="AlphaFoldDB" id="A0A9D2MJY9"/>